<dbReference type="SUPFAM" id="SSF55973">
    <property type="entry name" value="S-adenosylmethionine synthetase"/>
    <property type="match status" value="3"/>
</dbReference>
<accession>A0ABZ2C975</accession>
<dbReference type="InterPro" id="IPR022630">
    <property type="entry name" value="S-AdoMet_synt_C"/>
</dbReference>
<dbReference type="PIRSF" id="PIRSF000497">
    <property type="entry name" value="MAT"/>
    <property type="match status" value="1"/>
</dbReference>
<evidence type="ECO:0000256" key="3">
    <source>
        <dbReference type="ARBA" id="ARBA00022563"/>
    </source>
</evidence>
<evidence type="ECO:0000259" key="15">
    <source>
        <dbReference type="Pfam" id="PF02773"/>
    </source>
</evidence>
<evidence type="ECO:0000256" key="1">
    <source>
        <dbReference type="ARBA" id="ARBA00005224"/>
    </source>
</evidence>
<feature type="binding site" evidence="10">
    <location>
        <position position="279"/>
    </location>
    <ligand>
        <name>ATP</name>
        <dbReference type="ChEBI" id="CHEBI:30616"/>
        <note>ligand shared between two neighboring subunits</note>
    </ligand>
</feature>
<evidence type="ECO:0000313" key="16">
    <source>
        <dbReference type="EMBL" id="WVX80250.1"/>
    </source>
</evidence>
<evidence type="ECO:0000256" key="2">
    <source>
        <dbReference type="ARBA" id="ARBA00009685"/>
    </source>
</evidence>
<dbReference type="InterPro" id="IPR022636">
    <property type="entry name" value="S-AdoMet_synthetase_sfam"/>
</dbReference>
<dbReference type="GO" id="GO:0004478">
    <property type="term" value="F:methionine adenosyltransferase activity"/>
    <property type="evidence" value="ECO:0007669"/>
    <property type="project" value="UniProtKB-EC"/>
</dbReference>
<feature type="binding site" description="in other chain" evidence="10">
    <location>
        <position position="283"/>
    </location>
    <ligand>
        <name>L-methionine</name>
        <dbReference type="ChEBI" id="CHEBI:57844"/>
        <note>ligand shared between two neighboring subunits</note>
    </ligand>
</feature>
<feature type="binding site" description="in other chain" evidence="10">
    <location>
        <begin position="176"/>
        <end position="178"/>
    </location>
    <ligand>
        <name>ATP</name>
        <dbReference type="ChEBI" id="CHEBI:30616"/>
        <note>ligand shared between two neighboring subunits</note>
    </ligand>
</feature>
<comment type="subcellular location">
    <subcellularLocation>
        <location evidence="10 11">Cytoplasm</location>
    </subcellularLocation>
</comment>
<proteinExistence type="inferred from homology"/>
<evidence type="ECO:0000259" key="13">
    <source>
        <dbReference type="Pfam" id="PF00438"/>
    </source>
</evidence>
<organism evidence="16 17">
    <name type="scientific">Niallia oryzisoli</name>
    <dbReference type="NCBI Taxonomy" id="1737571"/>
    <lineage>
        <taxon>Bacteria</taxon>
        <taxon>Bacillati</taxon>
        <taxon>Bacillota</taxon>
        <taxon>Bacilli</taxon>
        <taxon>Bacillales</taxon>
        <taxon>Bacillaceae</taxon>
        <taxon>Niallia</taxon>
    </lineage>
</organism>
<evidence type="ECO:0000256" key="12">
    <source>
        <dbReference type="RuleBase" id="RU004462"/>
    </source>
</evidence>
<dbReference type="Pfam" id="PF02772">
    <property type="entry name" value="S-AdoMet_synt_M"/>
    <property type="match status" value="1"/>
</dbReference>
<dbReference type="InterPro" id="IPR022628">
    <property type="entry name" value="S-AdoMet_synt_N"/>
</dbReference>
<dbReference type="InterPro" id="IPR022631">
    <property type="entry name" value="ADOMET_SYNTHASE_CS"/>
</dbReference>
<dbReference type="PROSITE" id="PS00377">
    <property type="entry name" value="ADOMET_SYNTHASE_2"/>
    <property type="match status" value="1"/>
</dbReference>
<dbReference type="HAMAP" id="MF_00086">
    <property type="entry name" value="S_AdoMet_synth1"/>
    <property type="match status" value="1"/>
</dbReference>
<feature type="region of interest" description="Flexible loop" evidence="10">
    <location>
        <begin position="100"/>
        <end position="110"/>
    </location>
</feature>
<evidence type="ECO:0000256" key="4">
    <source>
        <dbReference type="ARBA" id="ARBA00022679"/>
    </source>
</evidence>
<feature type="binding site" evidence="10">
    <location>
        <position position="252"/>
    </location>
    <ligand>
        <name>ATP</name>
        <dbReference type="ChEBI" id="CHEBI:30616"/>
        <note>ligand shared between two neighboring subunits</note>
    </ligand>
</feature>
<protein>
    <recommendedName>
        <fullName evidence="10">S-adenosylmethionine synthase</fullName>
        <shortName evidence="10">AdoMet synthase</shortName>
        <ecNumber evidence="10">2.5.1.6</ecNumber>
    </recommendedName>
    <alternativeName>
        <fullName evidence="10">MAT</fullName>
    </alternativeName>
    <alternativeName>
        <fullName evidence="10">Methionine adenosyltransferase</fullName>
    </alternativeName>
</protein>
<dbReference type="RefSeq" id="WP_338449179.1">
    <property type="nucleotide sequence ID" value="NZ_CP137640.1"/>
</dbReference>
<keyword evidence="4 10" id="KW-0808">Transferase</keyword>
<dbReference type="PANTHER" id="PTHR11964">
    <property type="entry name" value="S-ADENOSYLMETHIONINE SYNTHETASE"/>
    <property type="match status" value="1"/>
</dbReference>
<feature type="binding site" evidence="10">
    <location>
        <position position="44"/>
    </location>
    <ligand>
        <name>K(+)</name>
        <dbReference type="ChEBI" id="CHEBI:29103"/>
    </ligand>
</feature>
<feature type="binding site" evidence="10">
    <location>
        <position position="252"/>
    </location>
    <ligand>
        <name>L-methionine</name>
        <dbReference type="ChEBI" id="CHEBI:57844"/>
        <note>ligand shared between two neighboring subunits</note>
    </ligand>
</feature>
<evidence type="ECO:0000313" key="17">
    <source>
        <dbReference type="Proteomes" id="UP001357223"/>
    </source>
</evidence>
<comment type="cofactor">
    <cofactor evidence="10">
        <name>Mg(2+)</name>
        <dbReference type="ChEBI" id="CHEBI:18420"/>
    </cofactor>
    <text evidence="10">Binds 2 divalent ions per subunit.</text>
</comment>
<evidence type="ECO:0000256" key="5">
    <source>
        <dbReference type="ARBA" id="ARBA00022723"/>
    </source>
</evidence>
<feature type="domain" description="S-adenosylmethionine synthetase central" evidence="14">
    <location>
        <begin position="127"/>
        <end position="244"/>
    </location>
</feature>
<dbReference type="InterPro" id="IPR002133">
    <property type="entry name" value="S-AdoMet_synthetase"/>
</dbReference>
<feature type="binding site" evidence="10">
    <location>
        <position position="18"/>
    </location>
    <ligand>
        <name>Mg(2+)</name>
        <dbReference type="ChEBI" id="CHEBI:18420"/>
    </ligand>
</feature>
<sequence>MSKRRLFTSESVTEGHPDKICDQISDAILDEILAQDPNARVAAETSVTTGLVLVSGEITTSTYVDIPKIVRSTVKEIGYTRAKYGFDSETCAVLTSIDEQSPDIAMGVDQALEAREGTMTDEQIEAIGAGDQGLMFGFACNETSELMPLPISLAHKLSRRLAEVRKDNTLAYLRPDGKTQVTVEYDENNKPVRVDTIVISTQHDPEITLEQIQRDLKELVISPVVPNELIDEQTKYFINPTGRFVIGGPQGDAGLTGRKIIVDTYGGYARHGGGAFSGKDPTKVDRSAAYAARYVAKNIVAAGLADKVEVQLAYAIGVARPVSISIDTFGTGKVEEEVLVDIVNSNFDLRPAGIIKMLDLRRPIYKQTAAYGHFGRVDVDLPWERTDKADLIRKQALEGHN</sequence>
<keyword evidence="8 10" id="KW-0460">Magnesium</keyword>
<comment type="cofactor">
    <cofactor evidence="10">
        <name>K(+)</name>
        <dbReference type="ChEBI" id="CHEBI:29103"/>
    </cofactor>
    <text evidence="10">Binds 1 potassium ion per subunit.</text>
</comment>
<gene>
    <name evidence="10 16" type="primary">metK</name>
    <name evidence="16" type="ORF">R4Z09_23650</name>
</gene>
<comment type="function">
    <text evidence="10">Catalyzes the formation of S-adenosylmethionine (AdoMet) from methionine and ATP. The overall synthetic reaction is composed of two sequential steps, AdoMet formation and the subsequent tripolyphosphate hydrolysis which occurs prior to release of AdoMet from the enzyme.</text>
</comment>
<dbReference type="EC" id="2.5.1.6" evidence="10"/>
<evidence type="ECO:0000256" key="9">
    <source>
        <dbReference type="ARBA" id="ARBA00022958"/>
    </source>
</evidence>
<dbReference type="EMBL" id="CP137640">
    <property type="protein sequence ID" value="WVX80250.1"/>
    <property type="molecule type" value="Genomic_DNA"/>
</dbReference>
<comment type="subunit">
    <text evidence="10">Homotetramer; dimer of dimers.</text>
</comment>
<feature type="binding site" description="in other chain" evidence="10">
    <location>
        <position position="16"/>
    </location>
    <ligand>
        <name>ATP</name>
        <dbReference type="ChEBI" id="CHEBI:30616"/>
        <note>ligand shared between two neighboring subunits</note>
    </ligand>
</feature>
<dbReference type="NCBIfam" id="TIGR01034">
    <property type="entry name" value="metK"/>
    <property type="match status" value="1"/>
</dbReference>
<name>A0ABZ2C975_9BACI</name>
<dbReference type="Gene3D" id="3.30.300.10">
    <property type="match status" value="3"/>
</dbReference>
<keyword evidence="3 10" id="KW-0554">One-carbon metabolism</keyword>
<evidence type="ECO:0000256" key="8">
    <source>
        <dbReference type="ARBA" id="ARBA00022842"/>
    </source>
</evidence>
<dbReference type="Proteomes" id="UP001357223">
    <property type="component" value="Chromosome"/>
</dbReference>
<feature type="domain" description="S-adenosylmethionine synthetase N-terminal" evidence="13">
    <location>
        <begin position="5"/>
        <end position="102"/>
    </location>
</feature>
<evidence type="ECO:0000256" key="11">
    <source>
        <dbReference type="RuleBase" id="RU000542"/>
    </source>
</evidence>
<dbReference type="Pfam" id="PF00438">
    <property type="entry name" value="S-AdoMet_synt_N"/>
    <property type="match status" value="1"/>
</dbReference>
<keyword evidence="7 10" id="KW-0067">ATP-binding</keyword>
<reference evidence="16 17" key="1">
    <citation type="submission" date="2023-10" db="EMBL/GenBank/DDBJ databases">
        <title>Niallia locisalis sp.nov. isolated from a salt pond sample.</title>
        <authorList>
            <person name="Li X.-J."/>
            <person name="Dong L."/>
        </authorList>
    </citation>
    <scope>NUCLEOTIDE SEQUENCE [LARGE SCALE GENOMIC DNA]</scope>
    <source>
        <strain evidence="16 17">DSM 29761</strain>
    </source>
</reference>
<evidence type="ECO:0000256" key="6">
    <source>
        <dbReference type="ARBA" id="ARBA00022741"/>
    </source>
</evidence>
<keyword evidence="10" id="KW-0963">Cytoplasm</keyword>
<feature type="binding site" description="in other chain" evidence="10">
    <location>
        <begin position="243"/>
        <end position="244"/>
    </location>
    <ligand>
        <name>ATP</name>
        <dbReference type="ChEBI" id="CHEBI:30616"/>
        <note>ligand shared between two neighboring subunits</note>
    </ligand>
</feature>
<dbReference type="PROSITE" id="PS00376">
    <property type="entry name" value="ADOMET_SYNTHASE_1"/>
    <property type="match status" value="1"/>
</dbReference>
<keyword evidence="6 10" id="KW-0547">Nucleotide-binding</keyword>
<feature type="domain" description="S-adenosylmethionine synthetase C-terminal" evidence="15">
    <location>
        <begin position="246"/>
        <end position="385"/>
    </location>
</feature>
<evidence type="ECO:0000256" key="7">
    <source>
        <dbReference type="ARBA" id="ARBA00022840"/>
    </source>
</evidence>
<feature type="binding site" description="in other chain" evidence="10">
    <location>
        <position position="57"/>
    </location>
    <ligand>
        <name>L-methionine</name>
        <dbReference type="ChEBI" id="CHEBI:57844"/>
        <note>ligand shared between two neighboring subunits</note>
    </ligand>
</feature>
<keyword evidence="5 10" id="KW-0479">Metal-binding</keyword>
<dbReference type="CDD" id="cd18079">
    <property type="entry name" value="S-AdoMet_synt"/>
    <property type="match status" value="1"/>
</dbReference>
<comment type="pathway">
    <text evidence="1 10">Amino-acid biosynthesis; S-adenosyl-L-methionine biosynthesis; S-adenosyl-L-methionine from L-methionine: step 1/1.</text>
</comment>
<dbReference type="InterPro" id="IPR022629">
    <property type="entry name" value="S-AdoMet_synt_central"/>
</dbReference>
<feature type="binding site" description="in other chain" evidence="10">
    <location>
        <begin position="258"/>
        <end position="259"/>
    </location>
    <ligand>
        <name>ATP</name>
        <dbReference type="ChEBI" id="CHEBI:30616"/>
        <note>ligand shared between two neighboring subunits</note>
    </ligand>
</feature>
<feature type="binding site" description="in other chain" evidence="10">
    <location>
        <position position="100"/>
    </location>
    <ligand>
        <name>L-methionine</name>
        <dbReference type="ChEBI" id="CHEBI:57844"/>
        <note>ligand shared between two neighboring subunits</note>
    </ligand>
</feature>
<dbReference type="Pfam" id="PF02773">
    <property type="entry name" value="S-AdoMet_synt_C"/>
    <property type="match status" value="1"/>
</dbReference>
<comment type="similarity">
    <text evidence="2 10 12">Belongs to the AdoMet synthase family.</text>
</comment>
<keyword evidence="9 10" id="KW-0630">Potassium</keyword>
<keyword evidence="17" id="KW-1185">Reference proteome</keyword>
<evidence type="ECO:0000259" key="14">
    <source>
        <dbReference type="Pfam" id="PF02772"/>
    </source>
</evidence>
<evidence type="ECO:0000256" key="10">
    <source>
        <dbReference type="HAMAP-Rule" id="MF_00086"/>
    </source>
</evidence>
<feature type="binding site" evidence="10">
    <location>
        <position position="275"/>
    </location>
    <ligand>
        <name>ATP</name>
        <dbReference type="ChEBI" id="CHEBI:30616"/>
        <note>ligand shared between two neighboring subunits</note>
    </ligand>
</feature>
<comment type="catalytic activity">
    <reaction evidence="10">
        <text>L-methionine + ATP + H2O = S-adenosyl-L-methionine + phosphate + diphosphate</text>
        <dbReference type="Rhea" id="RHEA:21080"/>
        <dbReference type="ChEBI" id="CHEBI:15377"/>
        <dbReference type="ChEBI" id="CHEBI:30616"/>
        <dbReference type="ChEBI" id="CHEBI:33019"/>
        <dbReference type="ChEBI" id="CHEBI:43474"/>
        <dbReference type="ChEBI" id="CHEBI:57844"/>
        <dbReference type="ChEBI" id="CHEBI:59789"/>
        <dbReference type="EC" id="2.5.1.6"/>
    </reaction>
</comment>